<dbReference type="KEGG" id="som:SOMG_04973"/>
<proteinExistence type="predicted"/>
<feature type="compositionally biased region" description="Low complexity" evidence="1">
    <location>
        <begin position="182"/>
        <end position="196"/>
    </location>
</feature>
<sequence>MVVQDKWKKRATIAYRKKHNIQVAPPKPHKKDLGTNEWRFQEASEFFDGEQEEEEFPSLESLKQKEQASNELEGETQEEEVDYSKLQARPLTGMGIGQQRPKAKIKSIKREEVQDVLQAAEHEKSIQDFRKRYNVEKPIFRIPNASGHVGDEEDIDDFLKETESSELGTSQNGFNSHTQHPSKSLPSSSLPTSAAKDQSWLDDLLR</sequence>
<organism evidence="2 3">
    <name type="scientific">Schizosaccharomyces osmophilus</name>
    <dbReference type="NCBI Taxonomy" id="2545709"/>
    <lineage>
        <taxon>Eukaryota</taxon>
        <taxon>Fungi</taxon>
        <taxon>Dikarya</taxon>
        <taxon>Ascomycota</taxon>
        <taxon>Taphrinomycotina</taxon>
        <taxon>Schizosaccharomycetes</taxon>
        <taxon>Schizosaccharomycetales</taxon>
        <taxon>Schizosaccharomycetaceae</taxon>
        <taxon>Schizosaccharomyces</taxon>
    </lineage>
</organism>
<dbReference type="RefSeq" id="XP_056039179.1">
    <property type="nucleotide sequence ID" value="XM_056183748.1"/>
</dbReference>
<dbReference type="EMBL" id="CP115613">
    <property type="protein sequence ID" value="WBW74936.1"/>
    <property type="molecule type" value="Genomic_DNA"/>
</dbReference>
<feature type="compositionally biased region" description="Polar residues" evidence="1">
    <location>
        <begin position="165"/>
        <end position="181"/>
    </location>
</feature>
<dbReference type="AlphaFoldDB" id="A0AAE9WEJ1"/>
<dbReference type="Proteomes" id="UP001212411">
    <property type="component" value="Chromosome 3"/>
</dbReference>
<evidence type="ECO:0000313" key="3">
    <source>
        <dbReference type="Proteomes" id="UP001212411"/>
    </source>
</evidence>
<name>A0AAE9WEJ1_9SCHI</name>
<reference evidence="2 3" key="1">
    <citation type="journal article" date="2023" name="G3 (Bethesda)">
        <title>A high-quality reference genome for the fission yeast Schizosaccharomyces osmophilus.</title>
        <authorList>
            <person name="Jia G.S."/>
            <person name="Zhang W.C."/>
            <person name="Liang Y."/>
            <person name="Liu X.H."/>
            <person name="Rhind N."/>
            <person name="Pidoux A."/>
            <person name="Brysch-Herzberg M."/>
            <person name="Du L.L."/>
        </authorList>
    </citation>
    <scope>NUCLEOTIDE SEQUENCE [LARGE SCALE GENOMIC DNA]</scope>
    <source>
        <strain evidence="2 3">CBS 15793</strain>
    </source>
</reference>
<evidence type="ECO:0000256" key="1">
    <source>
        <dbReference type="SAM" id="MobiDB-lite"/>
    </source>
</evidence>
<feature type="compositionally biased region" description="Acidic residues" evidence="1">
    <location>
        <begin position="72"/>
        <end position="81"/>
    </location>
</feature>
<dbReference type="GeneID" id="80878437"/>
<feature type="compositionally biased region" description="Acidic residues" evidence="1">
    <location>
        <begin position="45"/>
        <end position="57"/>
    </location>
</feature>
<accession>A0AAE9WEJ1</accession>
<feature type="region of interest" description="Disordered" evidence="1">
    <location>
        <begin position="42"/>
        <end position="82"/>
    </location>
</feature>
<evidence type="ECO:0000313" key="2">
    <source>
        <dbReference type="EMBL" id="WBW74936.1"/>
    </source>
</evidence>
<gene>
    <name evidence="2" type="ORF">SOMG_04973</name>
</gene>
<keyword evidence="3" id="KW-1185">Reference proteome</keyword>
<feature type="region of interest" description="Disordered" evidence="1">
    <location>
        <begin position="143"/>
        <end position="206"/>
    </location>
</feature>
<protein>
    <submittedName>
        <fullName evidence="2">Schizosaccharomyces specific protein</fullName>
    </submittedName>
</protein>